<name>A0A514CST1_9CAUD</name>
<dbReference type="KEGG" id="vg:56135981"/>
<sequence>MVKLIPPPLPKVIMGKGQELDAQWFSRSEVLQIQRDAMESARQQLQQHDKSEEGEW</sequence>
<dbReference type="RefSeq" id="YP_009903705.1">
    <property type="nucleotide sequence ID" value="NC_049849.1"/>
</dbReference>
<evidence type="ECO:0000313" key="1">
    <source>
        <dbReference type="EMBL" id="QDH83524.1"/>
    </source>
</evidence>
<evidence type="ECO:0000313" key="2">
    <source>
        <dbReference type="Proteomes" id="UP000320799"/>
    </source>
</evidence>
<reference evidence="1 2" key="1">
    <citation type="submission" date="2019-06" db="EMBL/GenBank/DDBJ databases">
        <authorList>
            <person name="Kincaid V.D."/>
            <person name="Fuller A."/>
            <person name="Hodges K."/>
            <person name="Bansal M."/>
            <person name="Essig J."/>
            <person name="Johnson A."/>
        </authorList>
    </citation>
    <scope>NUCLEOTIDE SEQUENCE [LARGE SCALE GENOMIC DNA]</scope>
</reference>
<dbReference type="GeneID" id="56135981"/>
<proteinExistence type="predicted"/>
<accession>A0A514CST1</accession>
<dbReference type="Proteomes" id="UP000320799">
    <property type="component" value="Segment"/>
</dbReference>
<keyword evidence="2" id="KW-1185">Reference proteome</keyword>
<organism evidence="1 2">
    <name type="scientific">Achromobacter phage Motura</name>
    <dbReference type="NCBI Taxonomy" id="2591403"/>
    <lineage>
        <taxon>Viruses</taxon>
        <taxon>Duplodnaviria</taxon>
        <taxon>Heunggongvirae</taxon>
        <taxon>Uroviricota</taxon>
        <taxon>Caudoviricetes</taxon>
        <taxon>Moturavirus</taxon>
        <taxon>Moturavirus motura</taxon>
    </lineage>
</organism>
<dbReference type="EMBL" id="MN094788">
    <property type="protein sequence ID" value="QDH83524.1"/>
    <property type="molecule type" value="Genomic_DNA"/>
</dbReference>
<protein>
    <submittedName>
        <fullName evidence="1">Uncharacterized protein</fullName>
    </submittedName>
</protein>